<sequence length="605" mass="66130">MSREASSLPADSQYAPLTDDITGHLLPPSGFSSPAGTTLHGVPTMRYDSMASIPSRAGSLASLNTGLEEYRGGSAISKYQLPTDPREWAEFSGPEADDILHNPEKELSGPGVLTWRGVTNLGCLSLLLVAIFSLFAGYPIITHFTKSSSSLDTSSSSLNLRTNTSGDIPSMKGKWKMIDDDTPVEAYTKTSYMDSTELQLIFSDEFNTDGRTFYSGDDPFWEALDLHYWQTEDLEWYDPAAITTSNGALEITFSQKETHGLNYQGGMMTTWNNFCFTGGLVEVAVQLPGSPTVSGFWPAVWTMGNLGRVGYGASTDGLWPYSYDSCDYGTVPNQTINGEPSGALIPGLGDQYHNDDFSYLPGQRLSRCSCSGSTHPGPMHSDGTYVGRAAPEIDLFEATASSTGGNLSQSAQYAPFNQGYYFLNGSGTYEIDDYNVTSINSYRGGVFQQSISALSIGNQSCYQLVSDCYSVLGIEYKPGFDSSYIAWISNNQRTWTLNAAALAADDRVNISARPVSQEPMYLIINLGMSTSFQTVSDALQLPGKMRVDYIRVYQKSDEINWGCDPTDFPTMDYISKFEKAYTNPNYTLWSDIGQSFPGNSFLGQC</sequence>
<keyword evidence="1" id="KW-0378">Hydrolase</keyword>
<accession>A0ACB8QZD8</accession>
<reference evidence="1" key="2">
    <citation type="journal article" date="2022" name="New Phytol.">
        <title>Evolutionary transition to the ectomycorrhizal habit in the genomes of a hyperdiverse lineage of mushroom-forming fungi.</title>
        <authorList>
            <person name="Looney B."/>
            <person name="Miyauchi S."/>
            <person name="Morin E."/>
            <person name="Drula E."/>
            <person name="Courty P.E."/>
            <person name="Kohler A."/>
            <person name="Kuo A."/>
            <person name="LaButti K."/>
            <person name="Pangilinan J."/>
            <person name="Lipzen A."/>
            <person name="Riley R."/>
            <person name="Andreopoulos W."/>
            <person name="He G."/>
            <person name="Johnson J."/>
            <person name="Nolan M."/>
            <person name="Tritt A."/>
            <person name="Barry K.W."/>
            <person name="Grigoriev I.V."/>
            <person name="Nagy L.G."/>
            <person name="Hibbett D."/>
            <person name="Henrissat B."/>
            <person name="Matheny P.B."/>
            <person name="Labbe J."/>
            <person name="Martin F.M."/>
        </authorList>
    </citation>
    <scope>NUCLEOTIDE SEQUENCE</scope>
    <source>
        <strain evidence="1">EC-137</strain>
    </source>
</reference>
<evidence type="ECO:0000313" key="1">
    <source>
        <dbReference type="EMBL" id="KAI0036900.1"/>
    </source>
</evidence>
<dbReference type="EMBL" id="MU273467">
    <property type="protein sequence ID" value="KAI0036900.1"/>
    <property type="molecule type" value="Genomic_DNA"/>
</dbReference>
<comment type="caution">
    <text evidence="1">The sequence shown here is derived from an EMBL/GenBank/DDBJ whole genome shotgun (WGS) entry which is preliminary data.</text>
</comment>
<evidence type="ECO:0000313" key="2">
    <source>
        <dbReference type="Proteomes" id="UP000814128"/>
    </source>
</evidence>
<reference evidence="1" key="1">
    <citation type="submission" date="2021-02" db="EMBL/GenBank/DDBJ databases">
        <authorList>
            <consortium name="DOE Joint Genome Institute"/>
            <person name="Ahrendt S."/>
            <person name="Looney B.P."/>
            <person name="Miyauchi S."/>
            <person name="Morin E."/>
            <person name="Drula E."/>
            <person name="Courty P.E."/>
            <person name="Chicoki N."/>
            <person name="Fauchery L."/>
            <person name="Kohler A."/>
            <person name="Kuo A."/>
            <person name="Labutti K."/>
            <person name="Pangilinan J."/>
            <person name="Lipzen A."/>
            <person name="Riley R."/>
            <person name="Andreopoulos W."/>
            <person name="He G."/>
            <person name="Johnson J."/>
            <person name="Barry K.W."/>
            <person name="Grigoriev I.V."/>
            <person name="Nagy L."/>
            <person name="Hibbett D."/>
            <person name="Henrissat B."/>
            <person name="Matheny P.B."/>
            <person name="Labbe J."/>
            <person name="Martin F."/>
        </authorList>
    </citation>
    <scope>NUCLEOTIDE SEQUENCE</scope>
    <source>
        <strain evidence="1">EC-137</strain>
    </source>
</reference>
<keyword evidence="2" id="KW-1185">Reference proteome</keyword>
<organism evidence="1 2">
    <name type="scientific">Vararia minispora EC-137</name>
    <dbReference type="NCBI Taxonomy" id="1314806"/>
    <lineage>
        <taxon>Eukaryota</taxon>
        <taxon>Fungi</taxon>
        <taxon>Dikarya</taxon>
        <taxon>Basidiomycota</taxon>
        <taxon>Agaricomycotina</taxon>
        <taxon>Agaricomycetes</taxon>
        <taxon>Russulales</taxon>
        <taxon>Lachnocladiaceae</taxon>
        <taxon>Vararia</taxon>
    </lineage>
</organism>
<proteinExistence type="predicted"/>
<dbReference type="Proteomes" id="UP000814128">
    <property type="component" value="Unassembled WGS sequence"/>
</dbReference>
<protein>
    <submittedName>
        <fullName evidence="1">Glycoside hydrolase family 16 protein</fullName>
    </submittedName>
</protein>
<name>A0ACB8QZD8_9AGAM</name>
<gene>
    <name evidence="1" type="ORF">K488DRAFT_67288</name>
</gene>